<protein>
    <recommendedName>
        <fullName evidence="6 10">Riboflavin synthase</fullName>
        <ecNumber evidence="5 10">2.5.1.9</ecNumber>
    </recommendedName>
</protein>
<dbReference type="CDD" id="cd00402">
    <property type="entry name" value="Riboflavin_synthase_like"/>
    <property type="match status" value="1"/>
</dbReference>
<proteinExistence type="predicted"/>
<dbReference type="EC" id="2.5.1.9" evidence="5 10"/>
<evidence type="ECO:0000256" key="7">
    <source>
        <dbReference type="ARBA" id="ARBA00022619"/>
    </source>
</evidence>
<dbReference type="Gene3D" id="2.40.30.20">
    <property type="match status" value="2"/>
</dbReference>
<feature type="domain" description="Lumazine-binding" evidence="12">
    <location>
        <begin position="1"/>
        <end position="96"/>
    </location>
</feature>
<dbReference type="PANTHER" id="PTHR21098">
    <property type="entry name" value="RIBOFLAVIN SYNTHASE ALPHA CHAIN"/>
    <property type="match status" value="1"/>
</dbReference>
<dbReference type="AlphaFoldDB" id="A0A1M6JMI0"/>
<dbReference type="InterPro" id="IPR017938">
    <property type="entry name" value="Riboflavin_synthase-like_b-brl"/>
</dbReference>
<feature type="repeat" description="Lumazine-binding" evidence="11">
    <location>
        <begin position="1"/>
        <end position="96"/>
    </location>
</feature>
<feature type="domain" description="Lumazine-binding" evidence="12">
    <location>
        <begin position="97"/>
        <end position="194"/>
    </location>
</feature>
<dbReference type="FunFam" id="2.40.30.20:FF:000004">
    <property type="entry name" value="Riboflavin synthase, alpha subunit"/>
    <property type="match status" value="1"/>
</dbReference>
<evidence type="ECO:0000256" key="5">
    <source>
        <dbReference type="ARBA" id="ARBA00012827"/>
    </source>
</evidence>
<dbReference type="NCBIfam" id="NF009566">
    <property type="entry name" value="PRK13020.1"/>
    <property type="match status" value="1"/>
</dbReference>
<dbReference type="EMBL" id="FRAD01000003">
    <property type="protein sequence ID" value="SHJ47834.1"/>
    <property type="molecule type" value="Genomic_DNA"/>
</dbReference>
<sequence>MFTGIIEEVGQVKNIQVNNEYAVITISAEIIMEDLKIGDSVSTNGVCLTVEKILDSSFRAHVMAETLRRSNLGYLKIMDKVNLERAMMCNGRFGGHMVTGHVDCLGFVKGSHKEGNAIWIDIDIEEKYMRYIVEKGSITLNGISLTIAAVKEHEFSVSIIPHTAKSTVLIENIQGGVPINIECDILGKYVENMMKREHESCASSKISESFLAENGFI</sequence>
<comment type="subunit">
    <text evidence="4">Homotrimer.</text>
</comment>
<dbReference type="STRING" id="1121331.SAMN02745248_00243"/>
<evidence type="ECO:0000256" key="8">
    <source>
        <dbReference type="ARBA" id="ARBA00022679"/>
    </source>
</evidence>
<dbReference type="RefSeq" id="WP_072901403.1">
    <property type="nucleotide sequence ID" value="NZ_FRAD01000003.1"/>
</dbReference>
<dbReference type="Pfam" id="PF00677">
    <property type="entry name" value="Lum_binding"/>
    <property type="match status" value="2"/>
</dbReference>
<evidence type="ECO:0000313" key="13">
    <source>
        <dbReference type="EMBL" id="SHJ47834.1"/>
    </source>
</evidence>
<evidence type="ECO:0000259" key="12">
    <source>
        <dbReference type="PROSITE" id="PS51177"/>
    </source>
</evidence>
<evidence type="ECO:0000256" key="10">
    <source>
        <dbReference type="NCBIfam" id="TIGR00187"/>
    </source>
</evidence>
<dbReference type="FunFam" id="2.40.30.20:FF:000003">
    <property type="entry name" value="Riboflavin synthase, alpha subunit"/>
    <property type="match status" value="1"/>
</dbReference>
<dbReference type="GO" id="GO:0004746">
    <property type="term" value="F:riboflavin synthase activity"/>
    <property type="evidence" value="ECO:0007669"/>
    <property type="project" value="UniProtKB-UniRule"/>
</dbReference>
<dbReference type="NCBIfam" id="NF006767">
    <property type="entry name" value="PRK09289.1"/>
    <property type="match status" value="1"/>
</dbReference>
<dbReference type="GO" id="GO:0009231">
    <property type="term" value="P:riboflavin biosynthetic process"/>
    <property type="evidence" value="ECO:0007669"/>
    <property type="project" value="UniProtKB-KW"/>
</dbReference>
<keyword evidence="9" id="KW-0677">Repeat</keyword>
<evidence type="ECO:0000256" key="2">
    <source>
        <dbReference type="ARBA" id="ARBA00002803"/>
    </source>
</evidence>
<dbReference type="InterPro" id="IPR001783">
    <property type="entry name" value="Lumazine-bd"/>
</dbReference>
<comment type="catalytic activity">
    <reaction evidence="1">
        <text>2 6,7-dimethyl-8-(1-D-ribityl)lumazine + H(+) = 5-amino-6-(D-ribitylamino)uracil + riboflavin</text>
        <dbReference type="Rhea" id="RHEA:20772"/>
        <dbReference type="ChEBI" id="CHEBI:15378"/>
        <dbReference type="ChEBI" id="CHEBI:15934"/>
        <dbReference type="ChEBI" id="CHEBI:57986"/>
        <dbReference type="ChEBI" id="CHEBI:58201"/>
        <dbReference type="EC" id="2.5.1.9"/>
    </reaction>
</comment>
<dbReference type="InterPro" id="IPR023366">
    <property type="entry name" value="ATP_synth_asu-like_sf"/>
</dbReference>
<keyword evidence="14" id="KW-1185">Reference proteome</keyword>
<accession>A0A1M6JMI0</accession>
<evidence type="ECO:0000256" key="1">
    <source>
        <dbReference type="ARBA" id="ARBA00000968"/>
    </source>
</evidence>
<evidence type="ECO:0000256" key="11">
    <source>
        <dbReference type="PROSITE-ProRule" id="PRU00524"/>
    </source>
</evidence>
<keyword evidence="7" id="KW-0686">Riboflavin biosynthesis</keyword>
<evidence type="ECO:0000256" key="4">
    <source>
        <dbReference type="ARBA" id="ARBA00011233"/>
    </source>
</evidence>
<dbReference type="InterPro" id="IPR026017">
    <property type="entry name" value="Lumazine-bd_dom"/>
</dbReference>
<name>A0A1M6JMI0_9CLOT</name>
<reference evidence="13 14" key="1">
    <citation type="submission" date="2016-11" db="EMBL/GenBank/DDBJ databases">
        <authorList>
            <person name="Jaros S."/>
            <person name="Januszkiewicz K."/>
            <person name="Wedrychowicz H."/>
        </authorList>
    </citation>
    <scope>NUCLEOTIDE SEQUENCE [LARGE SCALE GENOMIC DNA]</scope>
    <source>
        <strain evidence="13 14">DSM 3090</strain>
    </source>
</reference>
<keyword evidence="8" id="KW-0808">Transferase</keyword>
<evidence type="ECO:0000256" key="9">
    <source>
        <dbReference type="ARBA" id="ARBA00022737"/>
    </source>
</evidence>
<dbReference type="PIRSF" id="PIRSF000498">
    <property type="entry name" value="Riboflavin_syn_A"/>
    <property type="match status" value="1"/>
</dbReference>
<dbReference type="OrthoDB" id="9788537at2"/>
<dbReference type="Proteomes" id="UP000183952">
    <property type="component" value="Unassembled WGS sequence"/>
</dbReference>
<evidence type="ECO:0000256" key="3">
    <source>
        <dbReference type="ARBA" id="ARBA00004887"/>
    </source>
</evidence>
<dbReference type="NCBIfam" id="TIGR00187">
    <property type="entry name" value="ribE"/>
    <property type="match status" value="1"/>
</dbReference>
<gene>
    <name evidence="13" type="ORF">SAMN02745248_00243</name>
</gene>
<comment type="pathway">
    <text evidence="3">Cofactor biosynthesis; riboflavin biosynthesis; riboflavin from 2-hydroxy-3-oxobutyl phosphate and 5-amino-6-(D-ribitylamino)uracil: step 2/2.</text>
</comment>
<dbReference type="SUPFAM" id="SSF63380">
    <property type="entry name" value="Riboflavin synthase domain-like"/>
    <property type="match status" value="2"/>
</dbReference>
<organism evidence="13 14">
    <name type="scientific">Hathewaya proteolytica DSM 3090</name>
    <dbReference type="NCBI Taxonomy" id="1121331"/>
    <lineage>
        <taxon>Bacteria</taxon>
        <taxon>Bacillati</taxon>
        <taxon>Bacillota</taxon>
        <taxon>Clostridia</taxon>
        <taxon>Eubacteriales</taxon>
        <taxon>Clostridiaceae</taxon>
        <taxon>Hathewaya</taxon>
    </lineage>
</organism>
<dbReference type="PROSITE" id="PS51177">
    <property type="entry name" value="LUMAZINE_BIND"/>
    <property type="match status" value="2"/>
</dbReference>
<evidence type="ECO:0000313" key="14">
    <source>
        <dbReference type="Proteomes" id="UP000183952"/>
    </source>
</evidence>
<comment type="function">
    <text evidence="2">Catalyzes the dismutation of two molecules of 6,7-dimethyl-8-ribityllumazine, resulting in the formation of riboflavin and 5-amino-6-(D-ribitylamino)uracil.</text>
</comment>
<feature type="repeat" description="Lumazine-binding" evidence="11">
    <location>
        <begin position="97"/>
        <end position="194"/>
    </location>
</feature>
<dbReference type="PANTHER" id="PTHR21098:SF12">
    <property type="entry name" value="RIBOFLAVIN SYNTHASE"/>
    <property type="match status" value="1"/>
</dbReference>
<evidence type="ECO:0000256" key="6">
    <source>
        <dbReference type="ARBA" id="ARBA00013950"/>
    </source>
</evidence>